<comment type="caution">
    <text evidence="1">The sequence shown here is derived from an EMBL/GenBank/DDBJ whole genome shotgun (WGS) entry which is preliminary data.</text>
</comment>
<organism evidence="1 2">
    <name type="scientific">Fimbriimonas ginsengisoli</name>
    <dbReference type="NCBI Taxonomy" id="1005039"/>
    <lineage>
        <taxon>Bacteria</taxon>
        <taxon>Bacillati</taxon>
        <taxon>Armatimonadota</taxon>
        <taxon>Fimbriimonadia</taxon>
        <taxon>Fimbriimonadales</taxon>
        <taxon>Fimbriimonadaceae</taxon>
        <taxon>Fimbriimonas</taxon>
    </lineage>
</organism>
<accession>A0A931LUM5</accession>
<dbReference type="EMBL" id="JACOSL010000031">
    <property type="protein sequence ID" value="MBI1756468.1"/>
    <property type="molecule type" value="Genomic_DNA"/>
</dbReference>
<dbReference type="Proteomes" id="UP000727962">
    <property type="component" value="Unassembled WGS sequence"/>
</dbReference>
<protein>
    <submittedName>
        <fullName evidence="1">Uncharacterized protein</fullName>
    </submittedName>
</protein>
<gene>
    <name evidence="1" type="ORF">HYR64_05100</name>
</gene>
<evidence type="ECO:0000313" key="1">
    <source>
        <dbReference type="EMBL" id="MBI1756468.1"/>
    </source>
</evidence>
<dbReference type="AlphaFoldDB" id="A0A931LUM5"/>
<reference evidence="1" key="1">
    <citation type="submission" date="2020-07" db="EMBL/GenBank/DDBJ databases">
        <title>Huge and variable diversity of episymbiotic CPR bacteria and DPANN archaea in groundwater ecosystems.</title>
        <authorList>
            <person name="He C.Y."/>
            <person name="Keren R."/>
            <person name="Whittaker M."/>
            <person name="Farag I.F."/>
            <person name="Doudna J."/>
            <person name="Cate J.H.D."/>
            <person name="Banfield J.F."/>
        </authorList>
    </citation>
    <scope>NUCLEOTIDE SEQUENCE</scope>
    <source>
        <strain evidence="1">NC_groundwater_17_Pr7_B-0.1um_64_12</strain>
    </source>
</reference>
<evidence type="ECO:0000313" key="2">
    <source>
        <dbReference type="Proteomes" id="UP000727962"/>
    </source>
</evidence>
<proteinExistence type="predicted"/>
<name>A0A931LUM5_FIMGI</name>
<sequence>MRAPEWLAPVDRFTPQTWFCDPLVIVDDEGEIAFAKVVEVEFTPSREPTTLGKVVAMATTAEGWTPSMIVEARLGAPGNFLTARRFGFVLVGHDEEGLSFEWYVGGVADDYFLTQMGSGAA</sequence>